<dbReference type="InterPro" id="IPR018060">
    <property type="entry name" value="HTH_AraC"/>
</dbReference>
<dbReference type="Pfam" id="PF02311">
    <property type="entry name" value="AraC_binding"/>
    <property type="match status" value="1"/>
</dbReference>
<evidence type="ECO:0000313" key="5">
    <source>
        <dbReference type="EMBL" id="MEC0239930.1"/>
    </source>
</evidence>
<dbReference type="InterPro" id="IPR037923">
    <property type="entry name" value="HTH-like"/>
</dbReference>
<gene>
    <name evidence="5" type="ORF">P4H66_08720</name>
</gene>
<dbReference type="InterPro" id="IPR009057">
    <property type="entry name" value="Homeodomain-like_sf"/>
</dbReference>
<name>A0ABU6GJK4_9BACL</name>
<dbReference type="PANTHER" id="PTHR43280">
    <property type="entry name" value="ARAC-FAMILY TRANSCRIPTIONAL REGULATOR"/>
    <property type="match status" value="1"/>
</dbReference>
<keyword evidence="6" id="KW-1185">Reference proteome</keyword>
<dbReference type="SUPFAM" id="SSF46689">
    <property type="entry name" value="Homeodomain-like"/>
    <property type="match status" value="2"/>
</dbReference>
<dbReference type="InterPro" id="IPR003313">
    <property type="entry name" value="AraC-bd"/>
</dbReference>
<dbReference type="Pfam" id="PF12833">
    <property type="entry name" value="HTH_18"/>
    <property type="match status" value="1"/>
</dbReference>
<organism evidence="5 6">
    <name type="scientific">Paenibacillus dokdonensis</name>
    <dbReference type="NCBI Taxonomy" id="2567944"/>
    <lineage>
        <taxon>Bacteria</taxon>
        <taxon>Bacillati</taxon>
        <taxon>Bacillota</taxon>
        <taxon>Bacilli</taxon>
        <taxon>Bacillales</taxon>
        <taxon>Paenibacillaceae</taxon>
        <taxon>Paenibacillus</taxon>
    </lineage>
</organism>
<dbReference type="SUPFAM" id="SSF51215">
    <property type="entry name" value="Regulatory protein AraC"/>
    <property type="match status" value="1"/>
</dbReference>
<evidence type="ECO:0000259" key="4">
    <source>
        <dbReference type="PROSITE" id="PS01124"/>
    </source>
</evidence>
<feature type="domain" description="HTH araC/xylS-type" evidence="4">
    <location>
        <begin position="190"/>
        <end position="292"/>
    </location>
</feature>
<dbReference type="Proteomes" id="UP001344632">
    <property type="component" value="Unassembled WGS sequence"/>
</dbReference>
<accession>A0ABU6GJK4</accession>
<comment type="caution">
    <text evidence="5">The sequence shown here is derived from an EMBL/GenBank/DDBJ whole genome shotgun (WGS) entry which is preliminary data.</text>
</comment>
<sequence length="299" mass="35006">MTTRKNRTGRWEYEAETGRPLTKVIQVPELLMLGYDHFTEALKLSHHEHDGAYEFVLTESGKVTWEVNGQYYETRAGEMFHTLPNETHRARMDYMEPSSIWWMIIRKPLANSSWLGLCESETDAVLDKLRSLPRILRTNAQLKLSFRRLQQVIQIEEQPWLKLKVRHLVLDLILNMTEPSPDLHIPEDLHAALHSITENIQRNPEKHWNNRDIASAIGVSESHFYRLFRQTFGQSPSSFVERTRVEYAAQLLTHTDIPITRLAIDLEFKTSQYFSTVFKKVTGITPSQWRALHRKLTDN</sequence>
<keyword evidence="3" id="KW-0804">Transcription</keyword>
<keyword evidence="1" id="KW-0805">Transcription regulation</keyword>
<dbReference type="Gene3D" id="2.60.120.10">
    <property type="entry name" value="Jelly Rolls"/>
    <property type="match status" value="1"/>
</dbReference>
<dbReference type="EMBL" id="JARLKZ010000005">
    <property type="protein sequence ID" value="MEC0239930.1"/>
    <property type="molecule type" value="Genomic_DNA"/>
</dbReference>
<dbReference type="SMART" id="SM00342">
    <property type="entry name" value="HTH_ARAC"/>
    <property type="match status" value="1"/>
</dbReference>
<dbReference type="PANTHER" id="PTHR43280:SF28">
    <property type="entry name" value="HTH-TYPE TRANSCRIPTIONAL ACTIVATOR RHAS"/>
    <property type="match status" value="1"/>
</dbReference>
<keyword evidence="2" id="KW-0238">DNA-binding</keyword>
<protein>
    <submittedName>
        <fullName evidence="5">Helix-turn-helix domain-containing protein</fullName>
    </submittedName>
</protein>
<dbReference type="Gene3D" id="1.10.10.60">
    <property type="entry name" value="Homeodomain-like"/>
    <property type="match status" value="2"/>
</dbReference>
<evidence type="ECO:0000313" key="6">
    <source>
        <dbReference type="Proteomes" id="UP001344632"/>
    </source>
</evidence>
<dbReference type="RefSeq" id="WP_326087236.1">
    <property type="nucleotide sequence ID" value="NZ_JARLKZ010000005.1"/>
</dbReference>
<evidence type="ECO:0000256" key="1">
    <source>
        <dbReference type="ARBA" id="ARBA00023015"/>
    </source>
</evidence>
<dbReference type="InterPro" id="IPR014710">
    <property type="entry name" value="RmlC-like_jellyroll"/>
</dbReference>
<dbReference type="PROSITE" id="PS01124">
    <property type="entry name" value="HTH_ARAC_FAMILY_2"/>
    <property type="match status" value="1"/>
</dbReference>
<evidence type="ECO:0000256" key="3">
    <source>
        <dbReference type="ARBA" id="ARBA00023163"/>
    </source>
</evidence>
<proteinExistence type="predicted"/>
<evidence type="ECO:0000256" key="2">
    <source>
        <dbReference type="ARBA" id="ARBA00023125"/>
    </source>
</evidence>
<reference evidence="5 6" key="1">
    <citation type="submission" date="2023-03" db="EMBL/GenBank/DDBJ databases">
        <title>Bacillus Genome Sequencing.</title>
        <authorList>
            <person name="Dunlap C."/>
        </authorList>
    </citation>
    <scope>NUCLEOTIDE SEQUENCE [LARGE SCALE GENOMIC DNA]</scope>
    <source>
        <strain evidence="5 6">BD-525</strain>
    </source>
</reference>